<comment type="caution">
    <text evidence="1">The sequence shown here is derived from an EMBL/GenBank/DDBJ whole genome shotgun (WGS) entry which is preliminary data.</text>
</comment>
<dbReference type="Proteomes" id="UP000194546">
    <property type="component" value="Unassembled WGS sequence"/>
</dbReference>
<name>A0A242M724_CABSO</name>
<evidence type="ECO:0000313" key="1">
    <source>
        <dbReference type="EMBL" id="OTP67026.1"/>
    </source>
</evidence>
<dbReference type="PANTHER" id="PTHR38008:SF2">
    <property type="entry name" value="HEMOLYSIN"/>
    <property type="match status" value="1"/>
</dbReference>
<dbReference type="AlphaFoldDB" id="A0A242M724"/>
<sequence>MCSAPTIIAAIFHKFGFIVMNSQSIFLLNTAAAVVLTTAMSACASQESAQGPNRVGLANPASKYCISLGGKRETRKDAAGNQSSVCHLPDGTTIDEWALYRRDHRQP</sequence>
<organism evidence="1 2">
    <name type="scientific">Caballeronia sordidicola</name>
    <name type="common">Burkholderia sordidicola</name>
    <dbReference type="NCBI Taxonomy" id="196367"/>
    <lineage>
        <taxon>Bacteria</taxon>
        <taxon>Pseudomonadati</taxon>
        <taxon>Pseudomonadota</taxon>
        <taxon>Betaproteobacteria</taxon>
        <taxon>Burkholderiales</taxon>
        <taxon>Burkholderiaceae</taxon>
        <taxon>Caballeronia</taxon>
    </lineage>
</organism>
<dbReference type="InterPro" id="IPR005590">
    <property type="entry name" value="DUF333"/>
</dbReference>
<dbReference type="PANTHER" id="PTHR38008">
    <property type="entry name" value="HEMOLYSIN-RELATED"/>
    <property type="match status" value="1"/>
</dbReference>
<dbReference type="EMBL" id="NBTY01000198">
    <property type="protein sequence ID" value="OTP67026.1"/>
    <property type="molecule type" value="Genomic_DNA"/>
</dbReference>
<accession>A0A242M724</accession>
<gene>
    <name evidence="1" type="ORF">PAMC26510_31775</name>
</gene>
<reference evidence="1 2" key="1">
    <citation type="submission" date="2017-03" db="EMBL/GenBank/DDBJ databases">
        <title>Genome analysis of strain PAMC 26510.</title>
        <authorList>
            <person name="Oh H.-M."/>
            <person name="Yang J.-A."/>
        </authorList>
    </citation>
    <scope>NUCLEOTIDE SEQUENCE [LARGE SCALE GENOMIC DNA]</scope>
    <source>
        <strain evidence="1 2">PAMC 26510</strain>
    </source>
</reference>
<proteinExistence type="predicted"/>
<evidence type="ECO:0000313" key="2">
    <source>
        <dbReference type="Proteomes" id="UP000194546"/>
    </source>
</evidence>
<protein>
    <submittedName>
        <fullName evidence="1">Putative hemolysin</fullName>
    </submittedName>
</protein>
<dbReference type="Pfam" id="PF03891">
    <property type="entry name" value="DUF333"/>
    <property type="match status" value="1"/>
</dbReference>